<protein>
    <submittedName>
        <fullName evidence="3">Ribonuclease Z</fullName>
        <ecNumber evidence="3">3.1.26.11</ecNumber>
    </submittedName>
</protein>
<dbReference type="PANTHER" id="PTHR46018">
    <property type="entry name" value="ZINC PHOSPHODIESTERASE ELAC PROTEIN 1"/>
    <property type="match status" value="1"/>
</dbReference>
<comment type="caution">
    <text evidence="3">The sequence shown here is derived from an EMBL/GenBank/DDBJ whole genome shotgun (WGS) entry which is preliminary data.</text>
</comment>
<evidence type="ECO:0000313" key="4">
    <source>
        <dbReference type="Proteomes" id="UP001258181"/>
    </source>
</evidence>
<dbReference type="Proteomes" id="UP001258181">
    <property type="component" value="Unassembled WGS sequence"/>
</dbReference>
<evidence type="ECO:0000256" key="2">
    <source>
        <dbReference type="ARBA" id="ARBA00022833"/>
    </source>
</evidence>
<dbReference type="Pfam" id="PF23023">
    <property type="entry name" value="Anti-Pycsar_Apyc1"/>
    <property type="match status" value="1"/>
</dbReference>
<dbReference type="GO" id="GO:0042781">
    <property type="term" value="F:3'-tRNA processing endoribonuclease activity"/>
    <property type="evidence" value="ECO:0007669"/>
    <property type="project" value="UniProtKB-EC"/>
</dbReference>
<sequence>MNLHFLGTGSAYPGVERDNTSICISYNGFHVLVDVSGNPCRKLKQFDIDLEELDVIIFTHFHIDHIYGLPSLLWGMLLENRHKPLTIYCDKRNKEKLDSWLDTMGIEEWGIKFSIHTRTFNGDRNEKLLTDSGMSISCFPALHSVPTVGLEIKTDQQLTVYSADSKINAHIQSYQHIDVLIHEATTAKKHDPNHSSLTEIAESYELNAIDKVILVHLSDHEPYDEELTRLNTKGKIQKAEEMMSIKL</sequence>
<accession>A0ABU1U3G0</accession>
<dbReference type="Gene3D" id="3.60.15.10">
    <property type="entry name" value="Ribonuclease Z/Hydroxyacylglutathione hydrolase-like"/>
    <property type="match status" value="1"/>
</dbReference>
<dbReference type="CDD" id="cd16272">
    <property type="entry name" value="RNaseZ_MBL-fold"/>
    <property type="match status" value="1"/>
</dbReference>
<dbReference type="SUPFAM" id="SSF56281">
    <property type="entry name" value="Metallo-hydrolase/oxidoreductase"/>
    <property type="match status" value="1"/>
</dbReference>
<keyword evidence="4" id="KW-1185">Reference proteome</keyword>
<keyword evidence="2" id="KW-0862">Zinc</keyword>
<dbReference type="EC" id="3.1.26.11" evidence="3"/>
<proteinExistence type="predicted"/>
<organism evidence="3 4">
    <name type="scientific">Fictibacillus barbaricus</name>
    <dbReference type="NCBI Taxonomy" id="182136"/>
    <lineage>
        <taxon>Bacteria</taxon>
        <taxon>Bacillati</taxon>
        <taxon>Bacillota</taxon>
        <taxon>Bacilli</taxon>
        <taxon>Bacillales</taxon>
        <taxon>Fictibacillaceae</taxon>
        <taxon>Fictibacillus</taxon>
    </lineage>
</organism>
<keyword evidence="3" id="KW-0378">Hydrolase</keyword>
<dbReference type="InterPro" id="IPR036866">
    <property type="entry name" value="RibonucZ/Hydroxyglut_hydro"/>
</dbReference>
<dbReference type="RefSeq" id="WP_310260091.1">
    <property type="nucleotide sequence ID" value="NZ_JAVDWA010000005.1"/>
</dbReference>
<reference evidence="3 4" key="1">
    <citation type="submission" date="2023-07" db="EMBL/GenBank/DDBJ databases">
        <title>Sorghum-associated microbial communities from plants grown in Nebraska, USA.</title>
        <authorList>
            <person name="Schachtman D."/>
        </authorList>
    </citation>
    <scope>NUCLEOTIDE SEQUENCE [LARGE SCALE GENOMIC DNA]</scope>
    <source>
        <strain evidence="3 4">BE211</strain>
    </source>
</reference>
<keyword evidence="1" id="KW-0540">Nuclease</keyword>
<gene>
    <name evidence="3" type="ORF">J2X07_002938</name>
</gene>
<dbReference type="EMBL" id="JAVDWA010000005">
    <property type="protein sequence ID" value="MDR7073948.1"/>
    <property type="molecule type" value="Genomic_DNA"/>
</dbReference>
<name>A0ABU1U3G0_9BACL</name>
<dbReference type="PANTHER" id="PTHR46018:SF2">
    <property type="entry name" value="ZINC PHOSPHODIESTERASE ELAC PROTEIN 1"/>
    <property type="match status" value="1"/>
</dbReference>
<keyword evidence="1" id="KW-0255">Endonuclease</keyword>
<evidence type="ECO:0000313" key="3">
    <source>
        <dbReference type="EMBL" id="MDR7073948.1"/>
    </source>
</evidence>
<evidence type="ECO:0000256" key="1">
    <source>
        <dbReference type="ARBA" id="ARBA00022759"/>
    </source>
</evidence>